<keyword evidence="1" id="KW-1133">Transmembrane helix</keyword>
<protein>
    <submittedName>
        <fullName evidence="2">Uncharacterized protein</fullName>
    </submittedName>
</protein>
<name>A0ABT9CFW8_9BACL</name>
<sequence>MVNIRIRHPWIKSRLAYAAATLTVVILGLASRRWAVYLPE</sequence>
<evidence type="ECO:0000256" key="1">
    <source>
        <dbReference type="SAM" id="Phobius"/>
    </source>
</evidence>
<gene>
    <name evidence="2" type="ORF">Q5741_13715</name>
</gene>
<accession>A0ABT9CFW8</accession>
<reference evidence="2 3" key="1">
    <citation type="submission" date="2023-07" db="EMBL/GenBank/DDBJ databases">
        <title>Paenibacillus sp. JX-17 nov. isolated from soil.</title>
        <authorList>
            <person name="Wan Y."/>
            <person name="Liu B."/>
        </authorList>
    </citation>
    <scope>NUCLEOTIDE SEQUENCE [LARGE SCALE GENOMIC DNA]</scope>
    <source>
        <strain evidence="2 3">JX-17</strain>
    </source>
</reference>
<dbReference type="RefSeq" id="WP_305024673.1">
    <property type="nucleotide sequence ID" value="NZ_JAUQTB010000007.1"/>
</dbReference>
<evidence type="ECO:0000313" key="3">
    <source>
        <dbReference type="Proteomes" id="UP001240171"/>
    </source>
</evidence>
<evidence type="ECO:0000313" key="2">
    <source>
        <dbReference type="EMBL" id="MDO7907463.1"/>
    </source>
</evidence>
<organism evidence="2 3">
    <name type="scientific">Paenibacillus lacisoli</name>
    <dbReference type="NCBI Taxonomy" id="3064525"/>
    <lineage>
        <taxon>Bacteria</taxon>
        <taxon>Bacillati</taxon>
        <taxon>Bacillota</taxon>
        <taxon>Bacilli</taxon>
        <taxon>Bacillales</taxon>
        <taxon>Paenibacillaceae</taxon>
        <taxon>Paenibacillus</taxon>
    </lineage>
</organism>
<keyword evidence="3" id="KW-1185">Reference proteome</keyword>
<feature type="transmembrane region" description="Helical" evidence="1">
    <location>
        <begin position="15"/>
        <end position="35"/>
    </location>
</feature>
<comment type="caution">
    <text evidence="2">The sequence shown here is derived from an EMBL/GenBank/DDBJ whole genome shotgun (WGS) entry which is preliminary data.</text>
</comment>
<proteinExistence type="predicted"/>
<dbReference type="Proteomes" id="UP001240171">
    <property type="component" value="Unassembled WGS sequence"/>
</dbReference>
<keyword evidence="1" id="KW-0812">Transmembrane</keyword>
<dbReference type="EMBL" id="JAUQTB010000007">
    <property type="protein sequence ID" value="MDO7907463.1"/>
    <property type="molecule type" value="Genomic_DNA"/>
</dbReference>
<keyword evidence="1" id="KW-0472">Membrane</keyword>